<dbReference type="CDD" id="cd01400">
    <property type="entry name" value="6PGL"/>
    <property type="match status" value="1"/>
</dbReference>
<evidence type="ECO:0000256" key="7">
    <source>
        <dbReference type="RuleBase" id="RU365095"/>
    </source>
</evidence>
<proteinExistence type="inferred from homology"/>
<dbReference type="PANTHER" id="PTHR11054:SF0">
    <property type="entry name" value="6-PHOSPHOGLUCONOLACTONASE"/>
    <property type="match status" value="1"/>
</dbReference>
<dbReference type="NCBIfam" id="TIGR01198">
    <property type="entry name" value="pgl"/>
    <property type="match status" value="1"/>
</dbReference>
<dbReference type="InterPro" id="IPR037171">
    <property type="entry name" value="NagB/RpiA_transferase-like"/>
</dbReference>
<comment type="function">
    <text evidence="2 7">Hydrolysis of 6-phosphogluconolactone to 6-phosphogluconate.</text>
</comment>
<dbReference type="GO" id="GO:0017057">
    <property type="term" value="F:6-phosphogluconolactonase activity"/>
    <property type="evidence" value="ECO:0007669"/>
    <property type="project" value="UniProtKB-UniRule"/>
</dbReference>
<comment type="catalytic activity">
    <reaction evidence="1 7">
        <text>6-phospho-D-glucono-1,5-lactone + H2O = 6-phospho-D-gluconate + H(+)</text>
        <dbReference type="Rhea" id="RHEA:12556"/>
        <dbReference type="ChEBI" id="CHEBI:15377"/>
        <dbReference type="ChEBI" id="CHEBI:15378"/>
        <dbReference type="ChEBI" id="CHEBI:57955"/>
        <dbReference type="ChEBI" id="CHEBI:58759"/>
        <dbReference type="EC" id="3.1.1.31"/>
    </reaction>
</comment>
<evidence type="ECO:0000256" key="4">
    <source>
        <dbReference type="ARBA" id="ARBA00010662"/>
    </source>
</evidence>
<dbReference type="RefSeq" id="WP_091692573.1">
    <property type="nucleotide sequence ID" value="NZ_FPBF01000002.1"/>
</dbReference>
<evidence type="ECO:0000256" key="6">
    <source>
        <dbReference type="ARBA" id="ARBA00020337"/>
    </source>
</evidence>
<dbReference type="STRING" id="305507.SAMN04489724_2071"/>
<keyword evidence="10" id="KW-1185">Reference proteome</keyword>
<dbReference type="InterPro" id="IPR005900">
    <property type="entry name" value="6-phosphogluconolactonase_DevB"/>
</dbReference>
<dbReference type="GO" id="GO:0006098">
    <property type="term" value="P:pentose-phosphate shunt"/>
    <property type="evidence" value="ECO:0007669"/>
    <property type="project" value="UniProtKB-UniPathway"/>
</dbReference>
<dbReference type="Pfam" id="PF01182">
    <property type="entry name" value="Glucosamine_iso"/>
    <property type="match status" value="1"/>
</dbReference>
<evidence type="ECO:0000313" key="9">
    <source>
        <dbReference type="EMBL" id="SFT76064.1"/>
    </source>
</evidence>
<dbReference type="InterPro" id="IPR006148">
    <property type="entry name" value="Glc/Gal-6P_isomerase"/>
</dbReference>
<dbReference type="Gene3D" id="3.40.50.1360">
    <property type="match status" value="1"/>
</dbReference>
<accession>A0A1I7AME1</accession>
<dbReference type="AlphaFoldDB" id="A0A1I7AME1"/>
<dbReference type="InterPro" id="IPR039104">
    <property type="entry name" value="6PGL"/>
</dbReference>
<organism evidence="9 10">
    <name type="scientific">Algoriphagus locisalis</name>
    <dbReference type="NCBI Taxonomy" id="305507"/>
    <lineage>
        <taxon>Bacteria</taxon>
        <taxon>Pseudomonadati</taxon>
        <taxon>Bacteroidota</taxon>
        <taxon>Cytophagia</taxon>
        <taxon>Cytophagales</taxon>
        <taxon>Cyclobacteriaceae</taxon>
        <taxon>Algoriphagus</taxon>
    </lineage>
</organism>
<evidence type="ECO:0000256" key="1">
    <source>
        <dbReference type="ARBA" id="ARBA00000832"/>
    </source>
</evidence>
<protein>
    <recommendedName>
        <fullName evidence="6 7">6-phosphogluconolactonase</fullName>
        <shortName evidence="7">6PGL</shortName>
        <ecNumber evidence="5 7">3.1.1.31</ecNumber>
    </recommendedName>
</protein>
<comment type="similarity">
    <text evidence="4 7">Belongs to the glucosamine/galactosamine-6-phosphate isomerase family. 6-phosphogluconolactonase subfamily.</text>
</comment>
<dbReference type="EC" id="3.1.1.31" evidence="5 7"/>
<evidence type="ECO:0000256" key="5">
    <source>
        <dbReference type="ARBA" id="ARBA00013198"/>
    </source>
</evidence>
<dbReference type="GO" id="GO:0005975">
    <property type="term" value="P:carbohydrate metabolic process"/>
    <property type="evidence" value="ECO:0007669"/>
    <property type="project" value="UniProtKB-UniRule"/>
</dbReference>
<feature type="domain" description="Glucosamine/galactosamine-6-phosphate isomerase" evidence="8">
    <location>
        <begin position="10"/>
        <end position="226"/>
    </location>
</feature>
<dbReference type="Proteomes" id="UP000199673">
    <property type="component" value="Unassembled WGS sequence"/>
</dbReference>
<evidence type="ECO:0000313" key="10">
    <source>
        <dbReference type="Proteomes" id="UP000199673"/>
    </source>
</evidence>
<dbReference type="SUPFAM" id="SSF100950">
    <property type="entry name" value="NagB/RpiA/CoA transferase-like"/>
    <property type="match status" value="1"/>
</dbReference>
<dbReference type="UniPathway" id="UPA00115">
    <property type="reaction ID" value="UER00409"/>
</dbReference>
<dbReference type="EMBL" id="FPBF01000002">
    <property type="protein sequence ID" value="SFT76064.1"/>
    <property type="molecule type" value="Genomic_DNA"/>
</dbReference>
<reference evidence="10" key="1">
    <citation type="submission" date="2016-10" db="EMBL/GenBank/DDBJ databases">
        <authorList>
            <person name="Varghese N."/>
            <person name="Submissions S."/>
        </authorList>
    </citation>
    <scope>NUCLEOTIDE SEQUENCE [LARGE SCALE GENOMIC DNA]</scope>
    <source>
        <strain evidence="10">DSM 23445</strain>
    </source>
</reference>
<dbReference type="OrthoDB" id="9810967at2"/>
<gene>
    <name evidence="7" type="primary">pgl</name>
    <name evidence="9" type="ORF">SAMN04489724_2071</name>
</gene>
<evidence type="ECO:0000256" key="2">
    <source>
        <dbReference type="ARBA" id="ARBA00002681"/>
    </source>
</evidence>
<comment type="pathway">
    <text evidence="3 7">Carbohydrate degradation; pentose phosphate pathway; D-ribulose 5-phosphate from D-glucose 6-phosphate (oxidative stage): step 2/3.</text>
</comment>
<keyword evidence="7" id="KW-0378">Hydrolase</keyword>
<sequence length="242" mass="27126">MTLKIYDTKEQVAEEFSEYFRDLAASDQTIHVALSGGSTPKIIFDYLAENFGSEINWSKIKFYWGDERCVAPTDSESNYKMTVDHLLSKIEVPFFNIFRVLGENDPEEEAQRYSKVLSDELPIVNGIPQFDLVMLGMGDDGHTVSIFPDSISLWDAKENCVVATHPDSGQKRVTITGKVVNNSKAVAFLVTGAGKAEKVQEIVMLEGDFANYPASLVKPISENLTWFLDRDAAKNLDFSEEY</sequence>
<evidence type="ECO:0000256" key="3">
    <source>
        <dbReference type="ARBA" id="ARBA00004961"/>
    </source>
</evidence>
<dbReference type="PANTHER" id="PTHR11054">
    <property type="entry name" value="6-PHOSPHOGLUCONOLACTONASE"/>
    <property type="match status" value="1"/>
</dbReference>
<name>A0A1I7AME1_9BACT</name>
<evidence type="ECO:0000259" key="8">
    <source>
        <dbReference type="Pfam" id="PF01182"/>
    </source>
</evidence>